<evidence type="ECO:0000313" key="1">
    <source>
        <dbReference type="EMBL" id="KPU44805.1"/>
    </source>
</evidence>
<dbReference type="InterPro" id="IPR050407">
    <property type="entry name" value="Geranylgeranyl_reductase"/>
</dbReference>
<organism evidence="1 2">
    <name type="scientific">Oxobacter pfennigii</name>
    <dbReference type="NCBI Taxonomy" id="36849"/>
    <lineage>
        <taxon>Bacteria</taxon>
        <taxon>Bacillati</taxon>
        <taxon>Bacillota</taxon>
        <taxon>Clostridia</taxon>
        <taxon>Eubacteriales</taxon>
        <taxon>Clostridiaceae</taxon>
        <taxon>Oxobacter</taxon>
    </lineage>
</organism>
<proteinExistence type="predicted"/>
<dbReference type="PANTHER" id="PTHR42685">
    <property type="entry name" value="GERANYLGERANYL DIPHOSPHATE REDUCTASE"/>
    <property type="match status" value="1"/>
</dbReference>
<dbReference type="Gene3D" id="3.50.50.60">
    <property type="entry name" value="FAD/NAD(P)-binding domain"/>
    <property type="match status" value="2"/>
</dbReference>
<dbReference type="Pfam" id="PF13450">
    <property type="entry name" value="NAD_binding_8"/>
    <property type="match status" value="1"/>
</dbReference>
<dbReference type="InterPro" id="IPR036188">
    <property type="entry name" value="FAD/NAD-bd_sf"/>
</dbReference>
<dbReference type="SUPFAM" id="SSF51905">
    <property type="entry name" value="FAD/NAD(P)-binding domain"/>
    <property type="match status" value="1"/>
</dbReference>
<dbReference type="PRINTS" id="PR00420">
    <property type="entry name" value="RNGMNOXGNASE"/>
</dbReference>
<dbReference type="EMBL" id="LKET01000029">
    <property type="protein sequence ID" value="KPU44805.1"/>
    <property type="molecule type" value="Genomic_DNA"/>
</dbReference>
<keyword evidence="2" id="KW-1185">Reference proteome</keyword>
<dbReference type="PROSITE" id="PS51257">
    <property type="entry name" value="PROKAR_LIPOPROTEIN"/>
    <property type="match status" value="1"/>
</dbReference>
<dbReference type="PANTHER" id="PTHR42685:SF18">
    <property type="entry name" value="DIGERANYLGERANYLGLYCEROPHOSPHOLIPID REDUCTASE"/>
    <property type="match status" value="1"/>
</dbReference>
<comment type="caution">
    <text evidence="1">The sequence shown here is derived from an EMBL/GenBank/DDBJ whole genome shotgun (WGS) entry which is preliminary data.</text>
</comment>
<reference evidence="1 2" key="1">
    <citation type="submission" date="2015-09" db="EMBL/GenBank/DDBJ databases">
        <title>Genome sequence of Oxobacter pfennigii DSM 3222.</title>
        <authorList>
            <person name="Poehlein A."/>
            <person name="Bengelsdorf F.R."/>
            <person name="Schiel-Bengelsdorf B."/>
            <person name="Duerre P."/>
            <person name="Daniel R."/>
        </authorList>
    </citation>
    <scope>NUCLEOTIDE SEQUENCE [LARGE SCALE GENOMIC DNA]</scope>
    <source>
        <strain evidence="1 2">DSM 3222</strain>
    </source>
</reference>
<name>A0A0P9AH73_9CLOT</name>
<sequence length="359" mass="40554">MKVAIIGAGIAGLSCAIVLERNGIIPDVFEKNGFIGDREPHVGADLNIINRPVKDMIKYVKEKCGIDIKPLNAVNLLTHYSPNESTTIKGNFGYFLVRGKEENSLKGQLYSQLKRTPITFNIEVNYKNLINEYDFVVAADGKPDIAEELSCFKDWIKGFVKGAVIEGSFNPNELVMWINHTYCKNGYAYLTPYNEKRASLELYVPDVDKNQLDYYWDLFLSQEGLRYKIIETFKVKHTSGDVYPHRVNNIFLAGNTGGAIDPFLGFGALKSVYMGAMAAKAIVDGTDYEELIKDIYTLNLRLYEFRKAFNRAGHNNYDLLVKLIGFPGVKPIIYDTPINVIKYGATVLRMRDKVKGRLK</sequence>
<protein>
    <submittedName>
        <fullName evidence="1">Uncharacterized protein</fullName>
    </submittedName>
</protein>
<gene>
    <name evidence="1" type="ORF">OXPF_18910</name>
</gene>
<dbReference type="RefSeq" id="WP_054874927.1">
    <property type="nucleotide sequence ID" value="NZ_LKET01000029.1"/>
</dbReference>
<dbReference type="AlphaFoldDB" id="A0A0P9AH73"/>
<dbReference type="Proteomes" id="UP000050326">
    <property type="component" value="Unassembled WGS sequence"/>
</dbReference>
<dbReference type="STRING" id="36849.OXPF_18910"/>
<evidence type="ECO:0000313" key="2">
    <source>
        <dbReference type="Proteomes" id="UP000050326"/>
    </source>
</evidence>
<accession>A0A0P9AH73</accession>
<dbReference type="OrthoDB" id="25353at2"/>